<protein>
    <recommendedName>
        <fullName evidence="4">F-box domain-containing protein</fullName>
    </recommendedName>
</protein>
<sequence>MAPLVNQPSPPDYRLFGLQIDDGDDDTFPELVHEAIPADGGSEVESFGFIELPLFPGDLDDVPELTMSPTTSEESNPGPFDFGPLVDIEYFDSVIENTENSLVLMRNLAVIPQYGPNKQKHIAKMDIDFGSDTWNHLKEATRTNIFYLLTKLMSRIKRNQLEAFQLDEFNAHGEIFPVLQKQVGSLRHLSLHETSLIHYLAEGRVPRHLQSLVIHGINIKVGATYLAFLLHIGRHYKTLNYLSLNFRNLYFPNAVDWVDLERYFSNMPTLDNLRSLTVSNCQDMMALQFGTLTLIPWSRLRRLKIVNCPTLEAGGCPGLTNRLRVTHLTHLNLTRTCSPEDAAQLISGLVAGLQRLHLEFSYEQGHMSTDCLMGTHSHTLRYLWMEASTGKQFRLVESATGKEPSLSEFARFKRLRELAIAIRYAAIEKYTIEWENPPNLHVFRILNIVERYVHKTKGKERCICKIAEDFARIHVDELADFHPRDLEVIVIGRYIEDAPEVEPIYYWTNVSDSDSDSDSSSTSSNPDQGMTFGGSPFAGHFLSRRRRQRRDKSHLPDGIPQQPVEYDAGDEAEKGEAPPSPGPAGLPEQLSNLKISEVDGDDEDNPAFGTPGLPDDDQRCCVLTNIDEVKQKVREITIIDVDREGAAFWEQDEMIIHEYYPNLSYR</sequence>
<evidence type="ECO:0000313" key="3">
    <source>
        <dbReference type="Proteomes" id="UP001370758"/>
    </source>
</evidence>
<evidence type="ECO:0000256" key="1">
    <source>
        <dbReference type="SAM" id="MobiDB-lite"/>
    </source>
</evidence>
<comment type="caution">
    <text evidence="2">The sequence shown here is derived from an EMBL/GenBank/DDBJ whole genome shotgun (WGS) entry which is preliminary data.</text>
</comment>
<gene>
    <name evidence="2" type="ORF">TWF481_008751</name>
</gene>
<dbReference type="SUPFAM" id="SSF52047">
    <property type="entry name" value="RNI-like"/>
    <property type="match status" value="1"/>
</dbReference>
<organism evidence="2 3">
    <name type="scientific">Arthrobotrys musiformis</name>
    <dbReference type="NCBI Taxonomy" id="47236"/>
    <lineage>
        <taxon>Eukaryota</taxon>
        <taxon>Fungi</taxon>
        <taxon>Dikarya</taxon>
        <taxon>Ascomycota</taxon>
        <taxon>Pezizomycotina</taxon>
        <taxon>Orbiliomycetes</taxon>
        <taxon>Orbiliales</taxon>
        <taxon>Orbiliaceae</taxon>
        <taxon>Arthrobotrys</taxon>
    </lineage>
</organism>
<evidence type="ECO:0000313" key="2">
    <source>
        <dbReference type="EMBL" id="KAK6503747.1"/>
    </source>
</evidence>
<accession>A0AAV9W9Z7</accession>
<proteinExistence type="predicted"/>
<dbReference type="Gene3D" id="3.80.10.10">
    <property type="entry name" value="Ribonuclease Inhibitor"/>
    <property type="match status" value="1"/>
</dbReference>
<name>A0AAV9W9Z7_9PEZI</name>
<feature type="compositionally biased region" description="Basic residues" evidence="1">
    <location>
        <begin position="542"/>
        <end position="552"/>
    </location>
</feature>
<dbReference type="InterPro" id="IPR032675">
    <property type="entry name" value="LRR_dom_sf"/>
</dbReference>
<reference evidence="2 3" key="1">
    <citation type="submission" date="2023-08" db="EMBL/GenBank/DDBJ databases">
        <authorList>
            <person name="Palmer J.M."/>
        </authorList>
    </citation>
    <scope>NUCLEOTIDE SEQUENCE [LARGE SCALE GENOMIC DNA]</scope>
    <source>
        <strain evidence="2 3">TWF481</strain>
    </source>
</reference>
<keyword evidence="3" id="KW-1185">Reference proteome</keyword>
<dbReference type="AlphaFoldDB" id="A0AAV9W9Z7"/>
<dbReference type="EMBL" id="JAVHJL010000005">
    <property type="protein sequence ID" value="KAK6503747.1"/>
    <property type="molecule type" value="Genomic_DNA"/>
</dbReference>
<evidence type="ECO:0008006" key="4">
    <source>
        <dbReference type="Google" id="ProtNLM"/>
    </source>
</evidence>
<feature type="region of interest" description="Disordered" evidence="1">
    <location>
        <begin position="512"/>
        <end position="617"/>
    </location>
</feature>
<dbReference type="Proteomes" id="UP001370758">
    <property type="component" value="Unassembled WGS sequence"/>
</dbReference>